<proteinExistence type="inferred from homology"/>
<dbReference type="GO" id="GO:0000462">
    <property type="term" value="P:maturation of SSU-rRNA from tricistronic rRNA transcript (SSU-rRNA, 5.8S rRNA, LSU-rRNA)"/>
    <property type="evidence" value="ECO:0007669"/>
    <property type="project" value="TreeGrafter"/>
</dbReference>
<feature type="region of interest" description="Disordered" evidence="5">
    <location>
        <begin position="409"/>
        <end position="435"/>
    </location>
</feature>
<comment type="similarity">
    <text evidence="4">Belongs to the TRAFAC class translation factor GTPase superfamily. Bms1-like GTPase family. TSR1 subfamily.</text>
</comment>
<dbReference type="AlphaFoldDB" id="A0A2R6NXL2"/>
<dbReference type="PANTHER" id="PTHR12858">
    <property type="entry name" value="RIBOSOME BIOGENESIS PROTEIN"/>
    <property type="match status" value="1"/>
</dbReference>
<feature type="domain" description="Bms1-type G" evidence="6">
    <location>
        <begin position="98"/>
        <end position="258"/>
    </location>
</feature>
<evidence type="ECO:0000313" key="8">
    <source>
        <dbReference type="Proteomes" id="UP000186601"/>
    </source>
</evidence>
<dbReference type="PANTHER" id="PTHR12858:SF1">
    <property type="entry name" value="PRE-RRNA-PROCESSING PROTEIN TSR1 HOMOLOG"/>
    <property type="match status" value="1"/>
</dbReference>
<dbReference type="InterPro" id="IPR039761">
    <property type="entry name" value="Bms1/Tsr1"/>
</dbReference>
<dbReference type="Pfam" id="PF08142">
    <property type="entry name" value="AARP2CN"/>
    <property type="match status" value="1"/>
</dbReference>
<evidence type="ECO:0000313" key="7">
    <source>
        <dbReference type="EMBL" id="PSR79228.1"/>
    </source>
</evidence>
<accession>A0A2R6NXL2</accession>
<dbReference type="SMART" id="SM00785">
    <property type="entry name" value="AARP2CN"/>
    <property type="match status" value="1"/>
</dbReference>
<dbReference type="InterPro" id="IPR030387">
    <property type="entry name" value="G_Bms1/Tsr1_dom"/>
</dbReference>
<dbReference type="Pfam" id="PF04950">
    <property type="entry name" value="RIBIOP_C"/>
    <property type="match status" value="1"/>
</dbReference>
<comment type="subcellular location">
    <subcellularLocation>
        <location evidence="1">Nucleus</location>
        <location evidence="1">Nucleolus</location>
    </subcellularLocation>
</comment>
<dbReference type="GO" id="GO:0003924">
    <property type="term" value="F:GTPase activity"/>
    <property type="evidence" value="ECO:0007669"/>
    <property type="project" value="TreeGrafter"/>
</dbReference>
<dbReference type="GO" id="GO:0000479">
    <property type="term" value="P:endonucleolytic cleavage of tricistronic rRNA transcript (SSU-rRNA, 5.8S rRNA, LSU-rRNA)"/>
    <property type="evidence" value="ECO:0007669"/>
    <property type="project" value="TreeGrafter"/>
</dbReference>
<dbReference type="PROSITE" id="PS51714">
    <property type="entry name" value="G_BMS1"/>
    <property type="match status" value="1"/>
</dbReference>
<feature type="region of interest" description="Disordered" evidence="5">
    <location>
        <begin position="34"/>
        <end position="65"/>
    </location>
</feature>
<protein>
    <recommendedName>
        <fullName evidence="6">Bms1-type G domain-containing protein</fullName>
    </recommendedName>
</protein>
<dbReference type="GO" id="GO:0030688">
    <property type="term" value="C:preribosome, small subunit precursor"/>
    <property type="evidence" value="ECO:0007669"/>
    <property type="project" value="TreeGrafter"/>
</dbReference>
<evidence type="ECO:0000256" key="3">
    <source>
        <dbReference type="ARBA" id="ARBA00023242"/>
    </source>
</evidence>
<dbReference type="InterPro" id="IPR012948">
    <property type="entry name" value="AARP2CN"/>
</dbReference>
<keyword evidence="3" id="KW-0539">Nucleus</keyword>
<dbReference type="STRING" id="98765.A0A2R6NXL2"/>
<keyword evidence="2" id="KW-0690">Ribosome biogenesis</keyword>
<reference evidence="7 8" key="1">
    <citation type="submission" date="2018-02" db="EMBL/GenBank/DDBJ databases">
        <title>Genome sequence of the basidiomycete white-rot fungus Phlebia centrifuga.</title>
        <authorList>
            <person name="Granchi Z."/>
            <person name="Peng M."/>
            <person name="de Vries R.P."/>
            <person name="Hilden K."/>
            <person name="Makela M.R."/>
            <person name="Grigoriev I."/>
            <person name="Riley R."/>
        </authorList>
    </citation>
    <scope>NUCLEOTIDE SEQUENCE [LARGE SCALE GENOMIC DNA]</scope>
    <source>
        <strain evidence="7 8">FBCC195</strain>
    </source>
</reference>
<dbReference type="GO" id="GO:0034511">
    <property type="term" value="F:U3 snoRNA binding"/>
    <property type="evidence" value="ECO:0007669"/>
    <property type="project" value="TreeGrafter"/>
</dbReference>
<dbReference type="GO" id="GO:0005730">
    <property type="term" value="C:nucleolus"/>
    <property type="evidence" value="ECO:0007669"/>
    <property type="project" value="UniProtKB-SubCell"/>
</dbReference>
<gene>
    <name evidence="7" type="ORF">PHLCEN_2v7086</name>
</gene>
<evidence type="ECO:0000256" key="5">
    <source>
        <dbReference type="SAM" id="MobiDB-lite"/>
    </source>
</evidence>
<organism evidence="7 8">
    <name type="scientific">Hermanssonia centrifuga</name>
    <dbReference type="NCBI Taxonomy" id="98765"/>
    <lineage>
        <taxon>Eukaryota</taxon>
        <taxon>Fungi</taxon>
        <taxon>Dikarya</taxon>
        <taxon>Basidiomycota</taxon>
        <taxon>Agaricomycotina</taxon>
        <taxon>Agaricomycetes</taxon>
        <taxon>Polyporales</taxon>
        <taxon>Meruliaceae</taxon>
        <taxon>Hermanssonia</taxon>
    </lineage>
</organism>
<dbReference type="GO" id="GO:0005525">
    <property type="term" value="F:GTP binding"/>
    <property type="evidence" value="ECO:0007669"/>
    <property type="project" value="TreeGrafter"/>
</dbReference>
<dbReference type="SMART" id="SM01362">
    <property type="entry name" value="DUF663"/>
    <property type="match status" value="1"/>
</dbReference>
<evidence type="ECO:0000256" key="4">
    <source>
        <dbReference type="ARBA" id="ARBA00038288"/>
    </source>
</evidence>
<dbReference type="EMBL" id="MLYV02000705">
    <property type="protein sequence ID" value="PSR79228.1"/>
    <property type="molecule type" value="Genomic_DNA"/>
</dbReference>
<sequence length="804" mass="90264">MHLKPAELESLLRRNVIDKAAFLFTTQNKSFKSKHASKSSLKEAAKGRLVRQSPKSSSAAATTVQTRLNRKNQAKQFQAQKRNALVSAARIFSGVDGAPRIVAVIPLTEDVDARSVATTLAESLDAPGDNCPHSGVWRLRAERFKTSLQFVTLPYKRLYAALDACKVADYVVFALSSEVEVDTWGDTLLRALQAQGLPEVITVVSSQTPMDSKAKPGILKSLLSFIQYFVPSQARVFDLHTGSDKLNALRALCEGKPEAVNWREGRPYILGEKVEWSDGSLAITGVVRGGPLSANRLVHLPNYGDYQISKILSAPLPRQAKSGHGGSMDVESTMLAEPDAEDADSLVSSNDPDDLANEQTWPTEEEIQEAQKGQHVGDIIPEAKKGTTPKVVRRLPKGTSEYQAAWIVDESDEDGGEDGEREGEEVEMEEEEEMVEMPVKDEDDMEMTTEGLRSVAFQDLDMEEEGRQLKDWRERKREEEDDLQFPDEIDTPMDISARVRFQRYRGLRSFRTSPWDPYENLPRDYARIFQFEDFKRTERAVKRRAEEDLTAVAVGTRVTVYLKDAPKEAAQSVQSPYIIFGLLQHEHKKSVLNFTVQRNTEYDGSVRSKDPLILCIGPRRLRVNPVYSQHTRGGGRGANNVHKFEKFLKHGVTSVMTTYGPIAFGSQPCLLLRETNDAQAPELVATGSFLNTDTTRVVTKRIILSGHPFKVHRKTATVRYMLFNAEDVHYFKPIQLHTKHGRTGHIRESLGTHGYFKAHFDGQISQMDTVCMSLYKRVYPKWSELWREDASRGAGDDGGDQMEE</sequence>
<name>A0A2R6NXL2_9APHY</name>
<dbReference type="Pfam" id="PF22298">
    <property type="entry name" value="Tsr1_G-like"/>
    <property type="match status" value="1"/>
</dbReference>
<dbReference type="OrthoDB" id="119302at2759"/>
<feature type="compositionally biased region" description="Polar residues" evidence="5">
    <location>
        <begin position="53"/>
        <end position="65"/>
    </location>
</feature>
<dbReference type="Proteomes" id="UP000186601">
    <property type="component" value="Unassembled WGS sequence"/>
</dbReference>
<keyword evidence="8" id="KW-1185">Reference proteome</keyword>
<evidence type="ECO:0000259" key="6">
    <source>
        <dbReference type="PROSITE" id="PS51714"/>
    </source>
</evidence>
<feature type="region of interest" description="Disordered" evidence="5">
    <location>
        <begin position="338"/>
        <end position="357"/>
    </location>
</feature>
<evidence type="ECO:0000256" key="1">
    <source>
        <dbReference type="ARBA" id="ARBA00004604"/>
    </source>
</evidence>
<evidence type="ECO:0000256" key="2">
    <source>
        <dbReference type="ARBA" id="ARBA00022517"/>
    </source>
</evidence>
<dbReference type="InterPro" id="IPR007034">
    <property type="entry name" value="BMS1_TSR1_C"/>
</dbReference>
<comment type="caution">
    <text evidence="7">The sequence shown here is derived from an EMBL/GenBank/DDBJ whole genome shotgun (WGS) entry which is preliminary data.</text>
</comment>